<dbReference type="InterPro" id="IPR027396">
    <property type="entry name" value="DsrEFH-like"/>
</dbReference>
<dbReference type="Proteomes" id="UP000187194">
    <property type="component" value="Unassembled WGS sequence"/>
</dbReference>
<dbReference type="Pfam" id="PF02635">
    <property type="entry name" value="DsrE"/>
    <property type="match status" value="1"/>
</dbReference>
<dbReference type="Gene3D" id="3.40.1260.10">
    <property type="entry name" value="DsrEFH-like"/>
    <property type="match status" value="1"/>
</dbReference>
<dbReference type="PANTHER" id="PTHR34874:SF1">
    <property type="entry name" value="PROTEIN YCHN"/>
    <property type="match status" value="1"/>
</dbReference>
<name>A0A1R1J2M1_9BURK</name>
<dbReference type="GO" id="GO:0005829">
    <property type="term" value="C:cytosol"/>
    <property type="evidence" value="ECO:0007669"/>
    <property type="project" value="TreeGrafter"/>
</dbReference>
<comment type="caution">
    <text evidence="1">The sequence shown here is derived from an EMBL/GenBank/DDBJ whole genome shotgun (WGS) entry which is preliminary data.</text>
</comment>
<dbReference type="PANTHER" id="PTHR34874">
    <property type="entry name" value="PROTEIN YCHN"/>
    <property type="match status" value="1"/>
</dbReference>
<evidence type="ECO:0000313" key="2">
    <source>
        <dbReference type="Proteomes" id="UP000187194"/>
    </source>
</evidence>
<dbReference type="EMBL" id="MTJZ01000065">
    <property type="protein sequence ID" value="OMG69559.1"/>
    <property type="molecule type" value="Genomic_DNA"/>
</dbReference>
<protein>
    <submittedName>
        <fullName evidence="1">FeS-binding protein</fullName>
    </submittedName>
</protein>
<organism evidence="1 2">
    <name type="scientific">Burkholderia ubonensis</name>
    <dbReference type="NCBI Taxonomy" id="101571"/>
    <lineage>
        <taxon>Bacteria</taxon>
        <taxon>Pseudomonadati</taxon>
        <taxon>Pseudomonadota</taxon>
        <taxon>Betaproteobacteria</taxon>
        <taxon>Burkholderiales</taxon>
        <taxon>Burkholderiaceae</taxon>
        <taxon>Burkholderia</taxon>
        <taxon>Burkholderia cepacia complex</taxon>
    </lineage>
</organism>
<evidence type="ECO:0000313" key="1">
    <source>
        <dbReference type="EMBL" id="OMG69559.1"/>
    </source>
</evidence>
<gene>
    <name evidence="1" type="ORF">BW685_31890</name>
</gene>
<dbReference type="InterPro" id="IPR003787">
    <property type="entry name" value="Sulphur_relay_DsrE/F-like"/>
</dbReference>
<dbReference type="RefSeq" id="WP_076482353.1">
    <property type="nucleotide sequence ID" value="NZ_MTJZ01000065.1"/>
</dbReference>
<dbReference type="SUPFAM" id="SSF75169">
    <property type="entry name" value="DsrEFH-like"/>
    <property type="match status" value="1"/>
</dbReference>
<reference evidence="1 2" key="1">
    <citation type="submission" date="2017-01" db="EMBL/GenBank/DDBJ databases">
        <title>Phylogeographic, genomic and meropenem susceptibility analysis of Burkholderia ubonensis.</title>
        <authorList>
            <person name="Price E.P."/>
            <person name="Sarovich D.S."/>
            <person name="Webb J.R."/>
            <person name="Hall C.M."/>
            <person name="Sahl J.W."/>
            <person name="Kaestli M."/>
            <person name="Mayo M."/>
            <person name="Harrington G."/>
            <person name="Baker A.L."/>
            <person name="Sidak-Loftis L.C."/>
            <person name="Lummis M."/>
            <person name="Schupp J.M."/>
            <person name="Gillece J.D."/>
            <person name="Tuanyok A."/>
            <person name="Warner J."/>
            <person name="Busch J.D."/>
            <person name="Keim P."/>
            <person name="Currie B.J."/>
            <person name="Wagner D.M."/>
        </authorList>
    </citation>
    <scope>NUCLEOTIDE SEQUENCE [LARGE SCALE GENOMIC DNA]</scope>
    <source>
        <strain evidence="1 2">A21</strain>
    </source>
</reference>
<accession>A0A1R1J2M1</accession>
<proteinExistence type="predicted"/>
<dbReference type="AlphaFoldDB" id="A0A1R1J2M1"/>
<sequence>MAIGMKLTLALMDPPYEKAASTTALRIVDAALRRGHDVTVFAYEGAVNLTMKAQAPHANPVKGTSVEEEEHPTTRDWVAALFQLAAHQGVKLDWINCGLCVDERGAGDWIEGPRRGSPKDFLDSAIQSNAVLVIPTK</sequence>